<dbReference type="InterPro" id="IPR037294">
    <property type="entry name" value="ABC_BtuC-like"/>
</dbReference>
<evidence type="ECO:0000256" key="2">
    <source>
        <dbReference type="ARBA" id="ARBA00007935"/>
    </source>
</evidence>
<keyword evidence="5 8" id="KW-0812">Transmembrane</keyword>
<reference evidence="9" key="1">
    <citation type="submission" date="2020-02" db="EMBL/GenBank/DDBJ databases">
        <authorList>
            <person name="Meier V. D."/>
        </authorList>
    </citation>
    <scope>NUCLEOTIDE SEQUENCE</scope>
    <source>
        <strain evidence="9">AVDCRST_MAG15</strain>
    </source>
</reference>
<dbReference type="GO" id="GO:0005886">
    <property type="term" value="C:plasma membrane"/>
    <property type="evidence" value="ECO:0007669"/>
    <property type="project" value="UniProtKB-SubCell"/>
</dbReference>
<evidence type="ECO:0000256" key="1">
    <source>
        <dbReference type="ARBA" id="ARBA00004651"/>
    </source>
</evidence>
<accession>A0A6J4P0S1</accession>
<dbReference type="SUPFAM" id="SSF81345">
    <property type="entry name" value="ABC transporter involved in vitamin B12 uptake, BtuC"/>
    <property type="match status" value="1"/>
</dbReference>
<keyword evidence="6 8" id="KW-1133">Transmembrane helix</keyword>
<feature type="transmembrane region" description="Helical" evidence="8">
    <location>
        <begin position="288"/>
        <end position="309"/>
    </location>
</feature>
<keyword evidence="4" id="KW-1003">Cell membrane</keyword>
<dbReference type="AlphaFoldDB" id="A0A6J4P0S1"/>
<feature type="transmembrane region" description="Helical" evidence="8">
    <location>
        <begin position="220"/>
        <end position="251"/>
    </location>
</feature>
<comment type="subcellular location">
    <subcellularLocation>
        <location evidence="1">Cell membrane</location>
        <topology evidence="1">Multi-pass membrane protein</topology>
    </subcellularLocation>
</comment>
<evidence type="ECO:0000313" key="9">
    <source>
        <dbReference type="EMBL" id="CAA9399381.1"/>
    </source>
</evidence>
<dbReference type="PANTHER" id="PTHR30472:SF19">
    <property type="entry name" value="PETROBACTIN IMPORT SYSTEM PERMEASE PROTEIN YCLO"/>
    <property type="match status" value="1"/>
</dbReference>
<feature type="transmembrane region" description="Helical" evidence="8">
    <location>
        <begin position="106"/>
        <end position="124"/>
    </location>
</feature>
<keyword evidence="3" id="KW-0813">Transport</keyword>
<comment type="similarity">
    <text evidence="2">Belongs to the binding-protein-dependent transport system permease family. FecCD subfamily.</text>
</comment>
<dbReference type="InterPro" id="IPR000522">
    <property type="entry name" value="ABC_transptr_permease_BtuC"/>
</dbReference>
<dbReference type="EMBL" id="CADCUU010000126">
    <property type="protein sequence ID" value="CAA9399381.1"/>
    <property type="molecule type" value="Genomic_DNA"/>
</dbReference>
<gene>
    <name evidence="9" type="ORF">AVDCRST_MAG15-918</name>
</gene>
<keyword evidence="7 8" id="KW-0472">Membrane</keyword>
<evidence type="ECO:0000256" key="3">
    <source>
        <dbReference type="ARBA" id="ARBA00022448"/>
    </source>
</evidence>
<proteinExistence type="inferred from homology"/>
<evidence type="ECO:0000256" key="7">
    <source>
        <dbReference type="ARBA" id="ARBA00023136"/>
    </source>
</evidence>
<feature type="transmembrane region" description="Helical" evidence="8">
    <location>
        <begin position="131"/>
        <end position="149"/>
    </location>
</feature>
<name>A0A6J4P0S1_9RHOB</name>
<dbReference type="Gene3D" id="1.10.3470.10">
    <property type="entry name" value="ABC transporter involved in vitamin B12 uptake, BtuC"/>
    <property type="match status" value="1"/>
</dbReference>
<feature type="transmembrane region" description="Helical" evidence="8">
    <location>
        <begin position="40"/>
        <end position="60"/>
    </location>
</feature>
<feature type="transmembrane region" description="Helical" evidence="8">
    <location>
        <begin position="72"/>
        <end position="100"/>
    </location>
</feature>
<sequence length="314" mass="32756">MLDKRLLALGLVLTLLCAAFLTLGARGDWGFVLAYRGTKLAALLLVGVAVAVATVLFQTVSGNRILTPSIMGFDALFVLLQTSLVFALGGVGAAALPAALRFSLEFGLLLGGALLLFGTLLGSGRTDLHRMVLTGIILGVLFRSLAGFLQRLIDPNDFVVVQASSFASFGAVDGDLLGLAAGLSTLALLGTWSLRHRLDVLALGRDHAISLGVDHRRSVLLVLVLVAALVSVSTALVGPVTFFGLLVSALAHLVMRTHRHASLLPAAALVAGIVLVGGQFVVERLLGLAATLSVVVEFLGGLAFLYLVLRRPVR</sequence>
<dbReference type="PANTHER" id="PTHR30472">
    <property type="entry name" value="FERRIC ENTEROBACTIN TRANSPORT SYSTEM PERMEASE PROTEIN"/>
    <property type="match status" value="1"/>
</dbReference>
<organism evidence="9">
    <name type="scientific">uncultured Rubellimicrobium sp</name>
    <dbReference type="NCBI Taxonomy" id="543078"/>
    <lineage>
        <taxon>Bacteria</taxon>
        <taxon>Pseudomonadati</taxon>
        <taxon>Pseudomonadota</taxon>
        <taxon>Alphaproteobacteria</taxon>
        <taxon>Rhodobacterales</taxon>
        <taxon>Roseobacteraceae</taxon>
        <taxon>Rubellimicrobium</taxon>
        <taxon>environmental samples</taxon>
    </lineage>
</organism>
<dbReference type="GO" id="GO:0033214">
    <property type="term" value="P:siderophore-iron import into cell"/>
    <property type="evidence" value="ECO:0007669"/>
    <property type="project" value="TreeGrafter"/>
</dbReference>
<dbReference type="Pfam" id="PF01032">
    <property type="entry name" value="FecCD"/>
    <property type="match status" value="1"/>
</dbReference>
<protein>
    <submittedName>
        <fullName evidence="9">Uncharacterized iron compound ABC uptake transporter, permease protein</fullName>
    </submittedName>
</protein>
<evidence type="ECO:0000256" key="6">
    <source>
        <dbReference type="ARBA" id="ARBA00022989"/>
    </source>
</evidence>
<feature type="transmembrane region" description="Helical" evidence="8">
    <location>
        <begin position="263"/>
        <end position="282"/>
    </location>
</feature>
<evidence type="ECO:0000256" key="5">
    <source>
        <dbReference type="ARBA" id="ARBA00022692"/>
    </source>
</evidence>
<evidence type="ECO:0000256" key="4">
    <source>
        <dbReference type="ARBA" id="ARBA00022475"/>
    </source>
</evidence>
<dbReference type="GO" id="GO:0022857">
    <property type="term" value="F:transmembrane transporter activity"/>
    <property type="evidence" value="ECO:0007669"/>
    <property type="project" value="InterPro"/>
</dbReference>
<evidence type="ECO:0000256" key="8">
    <source>
        <dbReference type="SAM" id="Phobius"/>
    </source>
</evidence>